<organism evidence="1 2">
    <name type="scientific">Portunus trituberculatus</name>
    <name type="common">Swimming crab</name>
    <name type="synonym">Neptunus trituberculatus</name>
    <dbReference type="NCBI Taxonomy" id="210409"/>
    <lineage>
        <taxon>Eukaryota</taxon>
        <taxon>Metazoa</taxon>
        <taxon>Ecdysozoa</taxon>
        <taxon>Arthropoda</taxon>
        <taxon>Crustacea</taxon>
        <taxon>Multicrustacea</taxon>
        <taxon>Malacostraca</taxon>
        <taxon>Eumalacostraca</taxon>
        <taxon>Eucarida</taxon>
        <taxon>Decapoda</taxon>
        <taxon>Pleocyemata</taxon>
        <taxon>Brachyura</taxon>
        <taxon>Eubrachyura</taxon>
        <taxon>Portunoidea</taxon>
        <taxon>Portunidae</taxon>
        <taxon>Portuninae</taxon>
        <taxon>Portunus</taxon>
    </lineage>
</organism>
<dbReference type="EMBL" id="VSRR010093102">
    <property type="protein sequence ID" value="MPC92952.1"/>
    <property type="molecule type" value="Genomic_DNA"/>
</dbReference>
<dbReference type="Proteomes" id="UP000324222">
    <property type="component" value="Unassembled WGS sequence"/>
</dbReference>
<protein>
    <submittedName>
        <fullName evidence="1">Uncharacterized protein</fullName>
    </submittedName>
</protein>
<keyword evidence="2" id="KW-1185">Reference proteome</keyword>
<reference evidence="1 2" key="1">
    <citation type="submission" date="2019-05" db="EMBL/GenBank/DDBJ databases">
        <title>Another draft genome of Portunus trituberculatus and its Hox gene families provides insights of decapod evolution.</title>
        <authorList>
            <person name="Jeong J.-H."/>
            <person name="Song I."/>
            <person name="Kim S."/>
            <person name="Choi T."/>
            <person name="Kim D."/>
            <person name="Ryu S."/>
            <person name="Kim W."/>
        </authorList>
    </citation>
    <scope>NUCLEOTIDE SEQUENCE [LARGE SCALE GENOMIC DNA]</scope>
    <source>
        <tissue evidence="1">Muscle</tissue>
    </source>
</reference>
<name>A0A5B7J9S7_PORTR</name>
<gene>
    <name evidence="1" type="ORF">E2C01_088065</name>
</gene>
<comment type="caution">
    <text evidence="1">The sequence shown here is derived from an EMBL/GenBank/DDBJ whole genome shotgun (WGS) entry which is preliminary data.</text>
</comment>
<accession>A0A5B7J9S7</accession>
<proteinExistence type="predicted"/>
<evidence type="ECO:0000313" key="1">
    <source>
        <dbReference type="EMBL" id="MPC92952.1"/>
    </source>
</evidence>
<sequence>MLSAVDQSDTGEYSCSPTALEPAEITVHVQDDYRAVVLLITLYCRWLVVNKPRSTPVIVSPMLPYVVP</sequence>
<dbReference type="AlphaFoldDB" id="A0A5B7J9S7"/>
<evidence type="ECO:0000313" key="2">
    <source>
        <dbReference type="Proteomes" id="UP000324222"/>
    </source>
</evidence>